<dbReference type="PANTHER" id="PTHR10612">
    <property type="entry name" value="APOLIPOPROTEIN D"/>
    <property type="match status" value="1"/>
</dbReference>
<feature type="lipid moiety-binding region" description="N-palmitoyl cysteine" evidence="3">
    <location>
        <position position="16"/>
    </location>
</feature>
<dbReference type="Gene3D" id="2.40.128.20">
    <property type="match status" value="1"/>
</dbReference>
<sequence length="175" mass="19307">MPFRLALCALILLTACGTQYRDTDAPISAQADFDAARYLGTWYEIARYPVPFQEGCTATTATYQAIDDQRISVLNQCRQGDPTGPLDQIKGTARVVAPGQLTVQFYTVPFLRAPYWVLWVDESYQTAVVGVPNGRAGWILARSPQIAPVTRAMANDILRQNGYDPDALIETLHAP</sequence>
<dbReference type="PIRSF" id="PIRSF036893">
    <property type="entry name" value="Lipocalin_ApoD"/>
    <property type="match status" value="1"/>
</dbReference>
<name>F7ZAU5_ROSLO</name>
<dbReference type="GO" id="GO:0006950">
    <property type="term" value="P:response to stress"/>
    <property type="evidence" value="ECO:0007669"/>
    <property type="project" value="UniProtKB-ARBA"/>
</dbReference>
<evidence type="ECO:0000313" key="5">
    <source>
        <dbReference type="EMBL" id="AEI95487.1"/>
    </source>
</evidence>
<organism evidence="5 6">
    <name type="scientific">Roseobacter litoralis (strain ATCC 49566 / DSM 6996 / JCM 21268 / NBRC 15278 / OCh 149)</name>
    <dbReference type="NCBI Taxonomy" id="391595"/>
    <lineage>
        <taxon>Bacteria</taxon>
        <taxon>Pseudomonadati</taxon>
        <taxon>Pseudomonadota</taxon>
        <taxon>Alphaproteobacteria</taxon>
        <taxon>Rhodobacterales</taxon>
        <taxon>Roseobacteraceae</taxon>
        <taxon>Roseobacter</taxon>
    </lineage>
</organism>
<proteinExistence type="inferred from homology"/>
<dbReference type="Pfam" id="PF08212">
    <property type="entry name" value="Lipocalin_2"/>
    <property type="match status" value="1"/>
</dbReference>
<gene>
    <name evidence="5" type="ordered locus">RLO149_c035480</name>
</gene>
<dbReference type="CDD" id="cd19438">
    <property type="entry name" value="lipocalin_Blc-like"/>
    <property type="match status" value="1"/>
</dbReference>
<evidence type="ECO:0000256" key="3">
    <source>
        <dbReference type="PIRSR" id="PIRSR036893-52"/>
    </source>
</evidence>
<dbReference type="STRING" id="391595.RLO149_c035480"/>
<dbReference type="EMBL" id="CP002623">
    <property type="protein sequence ID" value="AEI95487.1"/>
    <property type="molecule type" value="Genomic_DNA"/>
</dbReference>
<reference evidence="5 6" key="1">
    <citation type="journal article" date="2011" name="BMC Genomics">
        <title>Comparative genome analysis and genome-guided physiological analysis of Roseobacter litoralis.</title>
        <authorList>
            <person name="Kalhoefer D."/>
            <person name="Thole S."/>
            <person name="Voget S."/>
            <person name="Lehmann R."/>
            <person name="Liesegang H."/>
            <person name="Wollher A."/>
            <person name="Daniel R."/>
            <person name="Simon M."/>
            <person name="Brinkhoff T."/>
        </authorList>
    </citation>
    <scope>NUCLEOTIDE SEQUENCE [LARGE SCALE GENOMIC DNA]</scope>
    <source>
        <strain evidence="6">ATCC 49566 / DSM 6996 / JCM 21268 / NBRC 15278 / OCh 149</strain>
    </source>
</reference>
<keyword evidence="2" id="KW-0446">Lipid-binding</keyword>
<dbReference type="PRINTS" id="PR01171">
    <property type="entry name" value="BCTLIPOCALIN"/>
</dbReference>
<dbReference type="KEGG" id="rli:RLO149_c035480"/>
<evidence type="ECO:0000256" key="2">
    <source>
        <dbReference type="PIRNR" id="PIRNR036893"/>
    </source>
</evidence>
<dbReference type="RefSeq" id="WP_013963379.1">
    <property type="nucleotide sequence ID" value="NC_015730.1"/>
</dbReference>
<keyword evidence="3" id="KW-0564">Palmitate</keyword>
<dbReference type="InterPro" id="IPR022271">
    <property type="entry name" value="Lipocalin_ApoD"/>
</dbReference>
<dbReference type="GO" id="GO:0009279">
    <property type="term" value="C:cell outer membrane"/>
    <property type="evidence" value="ECO:0007669"/>
    <property type="project" value="UniProtKB-SubCell"/>
</dbReference>
<dbReference type="PANTHER" id="PTHR10612:SF34">
    <property type="entry name" value="APOLIPOPROTEIN D"/>
    <property type="match status" value="1"/>
</dbReference>
<feature type="chain" id="PRO_5013434256" description="Outer membrane lipoprotein Blc" evidence="2">
    <location>
        <begin position="21"/>
        <end position="175"/>
    </location>
</feature>
<dbReference type="PROSITE" id="PS00213">
    <property type="entry name" value="LIPOCALIN"/>
    <property type="match status" value="1"/>
</dbReference>
<dbReference type="eggNOG" id="COG3040">
    <property type="taxonomic scope" value="Bacteria"/>
</dbReference>
<dbReference type="OrthoDB" id="594739at2"/>
<dbReference type="InterPro" id="IPR000566">
    <property type="entry name" value="Lipocln_cytosolic_FA-bd_dom"/>
</dbReference>
<dbReference type="InterPro" id="IPR012674">
    <property type="entry name" value="Calycin"/>
</dbReference>
<feature type="lipid moiety-binding region" description="S-diacylglycerol cysteine" evidence="3">
    <location>
        <position position="16"/>
    </location>
</feature>
<keyword evidence="2" id="KW-0998">Cell outer membrane</keyword>
<evidence type="ECO:0000259" key="4">
    <source>
        <dbReference type="Pfam" id="PF08212"/>
    </source>
</evidence>
<dbReference type="Proteomes" id="UP000001353">
    <property type="component" value="Chromosome"/>
</dbReference>
<dbReference type="GO" id="GO:0008289">
    <property type="term" value="F:lipid binding"/>
    <property type="evidence" value="ECO:0007669"/>
    <property type="project" value="UniProtKB-UniRule"/>
</dbReference>
<comment type="subcellular location">
    <subcellularLocation>
        <location evidence="2">Cell outer membrane</location>
    </subcellularLocation>
</comment>
<dbReference type="InterPro" id="IPR002446">
    <property type="entry name" value="Lipocalin_bac"/>
</dbReference>
<evidence type="ECO:0000256" key="1">
    <source>
        <dbReference type="ARBA" id="ARBA00006889"/>
    </source>
</evidence>
<feature type="signal peptide" evidence="2">
    <location>
        <begin position="1"/>
        <end position="20"/>
    </location>
</feature>
<comment type="similarity">
    <text evidence="1 2">Belongs to the calycin superfamily. Lipocalin family.</text>
</comment>
<dbReference type="InterPro" id="IPR047202">
    <property type="entry name" value="Lipocalin_Blc-like_dom"/>
</dbReference>
<keyword evidence="2" id="KW-0472">Membrane</keyword>
<feature type="domain" description="Lipocalin/cytosolic fatty-acid binding" evidence="4">
    <location>
        <begin position="34"/>
        <end position="171"/>
    </location>
</feature>
<protein>
    <recommendedName>
        <fullName evidence="2">Outer membrane lipoprotein Blc</fullName>
    </recommendedName>
</protein>
<accession>F7ZAU5</accession>
<keyword evidence="6" id="KW-1185">Reference proteome</keyword>
<keyword evidence="2 3" id="KW-0449">Lipoprotein</keyword>
<dbReference type="SUPFAM" id="SSF50814">
    <property type="entry name" value="Lipocalins"/>
    <property type="match status" value="1"/>
</dbReference>
<dbReference type="HOGENOM" id="CLU_068449_3_1_5"/>
<comment type="subunit">
    <text evidence="2">Homodimer.</text>
</comment>
<dbReference type="InterPro" id="IPR022272">
    <property type="entry name" value="Lipocalin_CS"/>
</dbReference>
<dbReference type="PROSITE" id="PS51257">
    <property type="entry name" value="PROKAR_LIPOPROTEIN"/>
    <property type="match status" value="1"/>
</dbReference>
<evidence type="ECO:0000313" key="6">
    <source>
        <dbReference type="Proteomes" id="UP000001353"/>
    </source>
</evidence>
<dbReference type="AlphaFoldDB" id="F7ZAU5"/>
<keyword evidence="2" id="KW-0732">Signal</keyword>
<comment type="function">
    <text evidence="2">Involved in the storage or transport of lipids necessary for membrane maintenance under stressful conditions. Displays a binding preference for lysophospholipids.</text>
</comment>